<organism evidence="3 4">
    <name type="scientific">Ceratodon purpureus</name>
    <name type="common">Fire moss</name>
    <name type="synonym">Dicranum purpureum</name>
    <dbReference type="NCBI Taxonomy" id="3225"/>
    <lineage>
        <taxon>Eukaryota</taxon>
        <taxon>Viridiplantae</taxon>
        <taxon>Streptophyta</taxon>
        <taxon>Embryophyta</taxon>
        <taxon>Bryophyta</taxon>
        <taxon>Bryophytina</taxon>
        <taxon>Bryopsida</taxon>
        <taxon>Dicranidae</taxon>
        <taxon>Pseudoditrichales</taxon>
        <taxon>Ditrichaceae</taxon>
        <taxon>Ceratodon</taxon>
    </lineage>
</organism>
<keyword evidence="4" id="KW-1185">Reference proteome</keyword>
<gene>
    <name evidence="3" type="ORF">KC19_12G012100</name>
</gene>
<dbReference type="OrthoDB" id="37659at2759"/>
<dbReference type="Proteomes" id="UP000822688">
    <property type="component" value="Chromosome 12"/>
</dbReference>
<dbReference type="SUPFAM" id="SSF51735">
    <property type="entry name" value="NAD(P)-binding Rossmann-fold domains"/>
    <property type="match status" value="1"/>
</dbReference>
<dbReference type="Pfam" id="PF00106">
    <property type="entry name" value="adh_short"/>
    <property type="match status" value="1"/>
</dbReference>
<sequence length="345" mass="37495">MHFHMTGSWIAGVTVGVAAVGLCVLALWSRRKPFMADLHGKHIFLTGASSGIGLEVVKQTLREGAYLTLIARSAKKMAEVANSVLKELDLPADRVLVKAADVGDYAAISTAVKESFEWRPIDVLINNAGITRSGFMENFSVEDINTVVQTNVLGSIYPVHAILPQLKLRSRDHPISIVFIGSLASLCWLYGNSVYTGSKYAVKGIAESLRLELSPYNIRVNLVCPGFVDTGFLDDVDNEEELTAGMKVASFYDRKQAQSPGIVAKIIIAGLKKGTFMITTTPGLGPVLLVLTRGFAPSDSFLRNLVEAICAGPLRFISYFTVGEVHRKLKMIHSKHNFGKLAADN</sequence>
<dbReference type="InterPro" id="IPR002347">
    <property type="entry name" value="SDR_fam"/>
</dbReference>
<dbReference type="Gene3D" id="3.40.50.720">
    <property type="entry name" value="NAD(P)-binding Rossmann-like Domain"/>
    <property type="match status" value="1"/>
</dbReference>
<reference evidence="3" key="1">
    <citation type="submission" date="2020-06" db="EMBL/GenBank/DDBJ databases">
        <title>WGS assembly of Ceratodon purpureus strain R40.</title>
        <authorList>
            <person name="Carey S.B."/>
            <person name="Jenkins J."/>
            <person name="Shu S."/>
            <person name="Lovell J.T."/>
            <person name="Sreedasyam A."/>
            <person name="Maumus F."/>
            <person name="Tiley G.P."/>
            <person name="Fernandez-Pozo N."/>
            <person name="Barry K."/>
            <person name="Chen C."/>
            <person name="Wang M."/>
            <person name="Lipzen A."/>
            <person name="Daum C."/>
            <person name="Saski C.A."/>
            <person name="Payton A.C."/>
            <person name="Mcbreen J.C."/>
            <person name="Conrad R.E."/>
            <person name="Kollar L.M."/>
            <person name="Olsson S."/>
            <person name="Huttunen S."/>
            <person name="Landis J.B."/>
            <person name="Wickett N.J."/>
            <person name="Johnson M.G."/>
            <person name="Rensing S.A."/>
            <person name="Grimwood J."/>
            <person name="Schmutz J."/>
            <person name="Mcdaniel S.F."/>
        </authorList>
    </citation>
    <scope>NUCLEOTIDE SEQUENCE</scope>
    <source>
        <strain evidence="3">R40</strain>
    </source>
</reference>
<proteinExistence type="inferred from homology"/>
<dbReference type="PRINTS" id="PR00080">
    <property type="entry name" value="SDRFAMILY"/>
</dbReference>
<evidence type="ECO:0000256" key="2">
    <source>
        <dbReference type="SAM" id="Phobius"/>
    </source>
</evidence>
<feature type="transmembrane region" description="Helical" evidence="2">
    <location>
        <begin position="6"/>
        <end position="28"/>
    </location>
</feature>
<dbReference type="GO" id="GO:0047560">
    <property type="term" value="F:3-dehydrosphinganine reductase activity"/>
    <property type="evidence" value="ECO:0007669"/>
    <property type="project" value="TreeGrafter"/>
</dbReference>
<dbReference type="EMBL" id="CM026433">
    <property type="protein sequence ID" value="KAG0553449.1"/>
    <property type="molecule type" value="Genomic_DNA"/>
</dbReference>
<keyword evidence="2" id="KW-0472">Membrane</keyword>
<name>A0A8T0G5T5_CERPU</name>
<evidence type="ECO:0000313" key="3">
    <source>
        <dbReference type="EMBL" id="KAG0553449.1"/>
    </source>
</evidence>
<dbReference type="PROSITE" id="PS00061">
    <property type="entry name" value="ADH_SHORT"/>
    <property type="match status" value="1"/>
</dbReference>
<comment type="caution">
    <text evidence="3">The sequence shown here is derived from an EMBL/GenBank/DDBJ whole genome shotgun (WGS) entry which is preliminary data.</text>
</comment>
<dbReference type="InterPro" id="IPR020904">
    <property type="entry name" value="Sc_DH/Rdtase_CS"/>
</dbReference>
<dbReference type="InterPro" id="IPR036291">
    <property type="entry name" value="NAD(P)-bd_dom_sf"/>
</dbReference>
<dbReference type="GO" id="GO:0005789">
    <property type="term" value="C:endoplasmic reticulum membrane"/>
    <property type="evidence" value="ECO:0007669"/>
    <property type="project" value="TreeGrafter"/>
</dbReference>
<dbReference type="PANTHER" id="PTHR43550:SF12">
    <property type="entry name" value="3-DEHYDROSPHINGANINE REDUCTASE"/>
    <property type="match status" value="1"/>
</dbReference>
<dbReference type="GO" id="GO:0030148">
    <property type="term" value="P:sphingolipid biosynthetic process"/>
    <property type="evidence" value="ECO:0007669"/>
    <property type="project" value="TreeGrafter"/>
</dbReference>
<dbReference type="GO" id="GO:0006666">
    <property type="term" value="P:3-keto-sphinganine metabolic process"/>
    <property type="evidence" value="ECO:0007669"/>
    <property type="project" value="TreeGrafter"/>
</dbReference>
<evidence type="ECO:0000313" key="4">
    <source>
        <dbReference type="Proteomes" id="UP000822688"/>
    </source>
</evidence>
<dbReference type="PANTHER" id="PTHR43550">
    <property type="entry name" value="3-KETODIHYDROSPHINGOSINE REDUCTASE"/>
    <property type="match status" value="1"/>
</dbReference>
<dbReference type="AlphaFoldDB" id="A0A8T0G5T5"/>
<protein>
    <submittedName>
        <fullName evidence="3">Uncharacterized protein</fullName>
    </submittedName>
</protein>
<keyword evidence="2" id="KW-1133">Transmembrane helix</keyword>
<evidence type="ECO:0000256" key="1">
    <source>
        <dbReference type="RuleBase" id="RU000363"/>
    </source>
</evidence>
<accession>A0A8T0G5T5</accession>
<dbReference type="PRINTS" id="PR00081">
    <property type="entry name" value="GDHRDH"/>
</dbReference>
<comment type="similarity">
    <text evidence="1">Belongs to the short-chain dehydrogenases/reductases (SDR) family.</text>
</comment>
<keyword evidence="2" id="KW-0812">Transmembrane</keyword>